<dbReference type="InterPro" id="IPR016158">
    <property type="entry name" value="Cullin_homology"/>
</dbReference>
<comment type="similarity">
    <text evidence="6 7">Belongs to the cullin family.</text>
</comment>
<dbReference type="EMBL" id="CAGKOT010000087">
    <property type="protein sequence ID" value="CAB5394185.1"/>
    <property type="molecule type" value="Genomic_DNA"/>
</dbReference>
<organism evidence="9 10">
    <name type="scientific">Rhizophagus irregularis</name>
    <dbReference type="NCBI Taxonomy" id="588596"/>
    <lineage>
        <taxon>Eukaryota</taxon>
        <taxon>Fungi</taxon>
        <taxon>Fungi incertae sedis</taxon>
        <taxon>Mucoromycota</taxon>
        <taxon>Glomeromycotina</taxon>
        <taxon>Glomeromycetes</taxon>
        <taxon>Glomerales</taxon>
        <taxon>Glomeraceae</taxon>
        <taxon>Rhizophagus</taxon>
    </lineage>
</organism>
<reference evidence="9" key="1">
    <citation type="submission" date="2020-05" db="EMBL/GenBank/DDBJ databases">
        <authorList>
            <person name="Rincon C."/>
            <person name="Sanders R I."/>
            <person name="Robbins C."/>
            <person name="Chaturvedi A."/>
        </authorList>
    </citation>
    <scope>NUCLEOTIDE SEQUENCE</scope>
    <source>
        <strain evidence="9">CHB12</strain>
    </source>
</reference>
<dbReference type="Pfam" id="PF10557">
    <property type="entry name" value="Cullin_Nedd8"/>
    <property type="match status" value="1"/>
</dbReference>
<dbReference type="InterPro" id="IPR045093">
    <property type="entry name" value="Cullin"/>
</dbReference>
<proteinExistence type="inferred from homology"/>
<dbReference type="VEuPathDB" id="FungiDB:RhiirFUN_020455"/>
<feature type="domain" description="Cullin family profile" evidence="8">
    <location>
        <begin position="399"/>
        <end position="630"/>
    </location>
</feature>
<dbReference type="SMART" id="SM00182">
    <property type="entry name" value="CULLIN"/>
    <property type="match status" value="1"/>
</dbReference>
<dbReference type="FunFam" id="1.20.1310.10:FF:000012">
    <property type="entry name" value="Cullin 2"/>
    <property type="match status" value="1"/>
</dbReference>
<comment type="caution">
    <text evidence="9">The sequence shown here is derived from an EMBL/GenBank/DDBJ whole genome shotgun (WGS) entry which is preliminary data.</text>
</comment>
<protein>
    <recommendedName>
        <fullName evidence="5">Cullin-5</fullName>
    </recommendedName>
</protein>
<dbReference type="Pfam" id="PF00888">
    <property type="entry name" value="Cullin"/>
    <property type="match status" value="1"/>
</dbReference>
<dbReference type="FunFam" id="3.30.230.130:FF:000003">
    <property type="entry name" value="Cullin 2"/>
    <property type="match status" value="1"/>
</dbReference>
<dbReference type="GO" id="GO:0031625">
    <property type="term" value="F:ubiquitin protein ligase binding"/>
    <property type="evidence" value="ECO:0007669"/>
    <property type="project" value="InterPro"/>
</dbReference>
<evidence type="ECO:0000256" key="6">
    <source>
        <dbReference type="PROSITE-ProRule" id="PRU00330"/>
    </source>
</evidence>
<dbReference type="InterPro" id="IPR019559">
    <property type="entry name" value="Cullin_neddylation_domain"/>
</dbReference>
<dbReference type="SMART" id="SM00884">
    <property type="entry name" value="Cullin_Nedd8"/>
    <property type="match status" value="1"/>
</dbReference>
<dbReference type="AlphaFoldDB" id="A0A915ZWV8"/>
<dbReference type="OrthoDB" id="27073at2759"/>
<name>A0A915ZWV8_9GLOM</name>
<dbReference type="Pfam" id="PF26557">
    <property type="entry name" value="Cullin_AB"/>
    <property type="match status" value="1"/>
</dbReference>
<dbReference type="GO" id="GO:0006511">
    <property type="term" value="P:ubiquitin-dependent protein catabolic process"/>
    <property type="evidence" value="ECO:0007669"/>
    <property type="project" value="InterPro"/>
</dbReference>
<keyword evidence="2" id="KW-1017">Isopeptide bond</keyword>
<evidence type="ECO:0000256" key="2">
    <source>
        <dbReference type="ARBA" id="ARBA00022499"/>
    </source>
</evidence>
<keyword evidence="3" id="KW-0833">Ubl conjugation pathway</keyword>
<dbReference type="GO" id="GO:0005634">
    <property type="term" value="C:nucleus"/>
    <property type="evidence" value="ECO:0007669"/>
    <property type="project" value="UniProtKB-ARBA"/>
</dbReference>
<evidence type="ECO:0000259" key="8">
    <source>
        <dbReference type="PROSITE" id="PS50069"/>
    </source>
</evidence>
<accession>A0A915ZWV8</accession>
<dbReference type="InterPro" id="IPR059120">
    <property type="entry name" value="Cullin-like_AB"/>
</dbReference>
<evidence type="ECO:0000256" key="1">
    <source>
        <dbReference type="ARBA" id="ARBA00004906"/>
    </source>
</evidence>
<dbReference type="InterPro" id="IPR001373">
    <property type="entry name" value="Cullin_N"/>
</dbReference>
<sequence length="756" mass="87908">MSLRSKRVVFEKVFAEFRQDLEKMFNFSGLDRVSGMKMYQYPFKSRLLYKLVYDMCTAAPRPHTEKLFNAIADFLNDYTIQIRESILDHDDVVSAYAREWKHYSLAAGYSSMMCEYLNKLLVNGTKDNKSRGMVDKKTTVQGGNYRRQTVQALAYNIWKKQIVYTIKEKNSDRFMRQIFELIRRDRDGEDKVPDIVSDAIMSLVELTEHPLSLYIEEFEKPYLVHTRRYYERESATVIANASISEYMKKASQRLDEEVTRNSKYCHKSSHDTVIKECETQYVAAHQTRIQGEFGAMISNERYEDCTMAYTLLSRIPDGVNPLLEIFERYITNIGNGLIIRMGNSIAKDPREYVEFLLDHHSKYLTVCQKVFVNDAAFVAAVDKAFRTIVNDVTINPVAHSPEVMARYCDVLLKKTHKGGWSEQEVEDKLNRMIILFKYIEDKDVFQKFYSRMLAKRLIYGNSASEEAEANMISRLKNACGVEYTSKLQRMFTDITISADVNKDFAEYVKTNPMNTGVDFSILVLTAGAWPLTQVLTTEFQLPTELEKSVTHFSTFYNSKHSGRRLTWLWHLSKADVKLTYLDKRYEFSVSLHQLGVLLLYNDADTFTFKEIIEHTGLNDQELKRVIKPMIDLAVLIVSTPGTFNDDTEIRLNMEFTNKRNKIKVSSSLQAETQQENDATRKAVDDDRKLYLQAAIVRVMKSRKTLTHQQLIKEVIEQARSRFTPSVPMIKKCIEQLLEKQYISRTNENKDKYIYMA</sequence>
<comment type="pathway">
    <text evidence="1">Protein modification; protein ubiquitination.</text>
</comment>
<dbReference type="PROSITE" id="PS01256">
    <property type="entry name" value="CULLIN_1"/>
    <property type="match status" value="1"/>
</dbReference>
<dbReference type="FunFam" id="1.20.1310.10:FF:000014">
    <property type="entry name" value="Cullin 5"/>
    <property type="match status" value="1"/>
</dbReference>
<dbReference type="InterPro" id="IPR016157">
    <property type="entry name" value="Cullin_CS"/>
</dbReference>
<evidence type="ECO:0000313" key="9">
    <source>
        <dbReference type="EMBL" id="CAB5394185.1"/>
    </source>
</evidence>
<dbReference type="GO" id="GO:0031461">
    <property type="term" value="C:cullin-RING ubiquitin ligase complex"/>
    <property type="evidence" value="ECO:0007669"/>
    <property type="project" value="InterPro"/>
</dbReference>
<evidence type="ECO:0000256" key="5">
    <source>
        <dbReference type="ARBA" id="ARBA00040451"/>
    </source>
</evidence>
<dbReference type="Proteomes" id="UP000684084">
    <property type="component" value="Unassembled WGS sequence"/>
</dbReference>
<evidence type="ECO:0000256" key="3">
    <source>
        <dbReference type="ARBA" id="ARBA00022786"/>
    </source>
</evidence>
<evidence type="ECO:0000313" key="10">
    <source>
        <dbReference type="Proteomes" id="UP000684084"/>
    </source>
</evidence>
<evidence type="ECO:0000256" key="4">
    <source>
        <dbReference type="ARBA" id="ARBA00022843"/>
    </source>
</evidence>
<evidence type="ECO:0000256" key="7">
    <source>
        <dbReference type="RuleBase" id="RU003829"/>
    </source>
</evidence>
<gene>
    <name evidence="9" type="ORF">CHRIB12_LOCUS23208</name>
</gene>
<keyword evidence="4" id="KW-0832">Ubl conjugation</keyword>
<dbReference type="PANTHER" id="PTHR11932">
    <property type="entry name" value="CULLIN"/>
    <property type="match status" value="1"/>
</dbReference>
<dbReference type="PROSITE" id="PS50069">
    <property type="entry name" value="CULLIN_2"/>
    <property type="match status" value="1"/>
</dbReference>
<dbReference type="FunFam" id="1.10.10.10:FF:000014">
    <property type="entry name" value="Cullin 1"/>
    <property type="match status" value="1"/>
</dbReference>